<reference evidence="1" key="1">
    <citation type="journal article" date="2015" name="Nature">
        <title>Complex archaea that bridge the gap between prokaryotes and eukaryotes.</title>
        <authorList>
            <person name="Spang A."/>
            <person name="Saw J.H."/>
            <person name="Jorgensen S.L."/>
            <person name="Zaremba-Niedzwiedzka K."/>
            <person name="Martijn J."/>
            <person name="Lind A.E."/>
            <person name="van Eijk R."/>
            <person name="Schleper C."/>
            <person name="Guy L."/>
            <person name="Ettema T.J."/>
        </authorList>
    </citation>
    <scope>NUCLEOTIDE SEQUENCE</scope>
</reference>
<gene>
    <name evidence="1" type="ORF">LCGC14_2574170</name>
</gene>
<dbReference type="EMBL" id="LAZR01042813">
    <property type="protein sequence ID" value="KKL08606.1"/>
    <property type="molecule type" value="Genomic_DNA"/>
</dbReference>
<proteinExistence type="predicted"/>
<name>A0A0F9CSK3_9ZZZZ</name>
<protein>
    <submittedName>
        <fullName evidence="1">Uncharacterized protein</fullName>
    </submittedName>
</protein>
<organism evidence="1">
    <name type="scientific">marine sediment metagenome</name>
    <dbReference type="NCBI Taxonomy" id="412755"/>
    <lineage>
        <taxon>unclassified sequences</taxon>
        <taxon>metagenomes</taxon>
        <taxon>ecological metagenomes</taxon>
    </lineage>
</organism>
<accession>A0A0F9CSK3</accession>
<evidence type="ECO:0000313" key="1">
    <source>
        <dbReference type="EMBL" id="KKL08606.1"/>
    </source>
</evidence>
<sequence length="162" mass="17562">QGFGAIVMGLDSRKFEAVIEGHKPDAPPDEHGATIELADSPDGPWRPIAYRDILDHPQGWHFGIFGEGRLSGDGAIGYVRISAAKGLAGIRIAGHYVPANIPAAVGPLTVEHTWYEVHPDVGRRLHRHSETIAADSHEYVVHCDRTPHDESITLSVPSVEAK</sequence>
<dbReference type="AlphaFoldDB" id="A0A0F9CSK3"/>
<feature type="non-terminal residue" evidence="1">
    <location>
        <position position="1"/>
    </location>
</feature>
<comment type="caution">
    <text evidence="1">The sequence shown here is derived from an EMBL/GenBank/DDBJ whole genome shotgun (WGS) entry which is preliminary data.</text>
</comment>